<name>A0A2K8PRV3_STRLA</name>
<proteinExistence type="predicted"/>
<dbReference type="CDD" id="cd04301">
    <property type="entry name" value="NAT_SF"/>
    <property type="match status" value="1"/>
</dbReference>
<dbReference type="PROSITE" id="PS51186">
    <property type="entry name" value="GNAT"/>
    <property type="match status" value="1"/>
</dbReference>
<dbReference type="Pfam" id="PF13673">
    <property type="entry name" value="Acetyltransf_10"/>
    <property type="match status" value="1"/>
</dbReference>
<organism evidence="1 2">
    <name type="scientific">Streptomyces lavendulae subsp. lavendulae</name>
    <dbReference type="NCBI Taxonomy" id="58340"/>
    <lineage>
        <taxon>Bacteria</taxon>
        <taxon>Bacillati</taxon>
        <taxon>Actinomycetota</taxon>
        <taxon>Actinomycetes</taxon>
        <taxon>Kitasatosporales</taxon>
        <taxon>Streptomycetaceae</taxon>
        <taxon>Streptomyces</taxon>
    </lineage>
</organism>
<dbReference type="EMBL" id="CP024985">
    <property type="protein sequence ID" value="ATZ28553.1"/>
    <property type="molecule type" value="Genomic_DNA"/>
</dbReference>
<dbReference type="PANTHER" id="PTHR43233">
    <property type="entry name" value="FAMILY N-ACETYLTRANSFERASE, PUTATIVE (AFU_ORTHOLOGUE AFUA_6G03350)-RELATED"/>
    <property type="match status" value="1"/>
</dbReference>
<dbReference type="Gene3D" id="3.40.630.30">
    <property type="match status" value="1"/>
</dbReference>
<keyword evidence="1" id="KW-0808">Transferase</keyword>
<evidence type="ECO:0000313" key="1">
    <source>
        <dbReference type="EMBL" id="ATZ28553.1"/>
    </source>
</evidence>
<dbReference type="AlphaFoldDB" id="A0A2K8PRV3"/>
<keyword evidence="2" id="KW-1185">Reference proteome</keyword>
<evidence type="ECO:0000313" key="2">
    <source>
        <dbReference type="Proteomes" id="UP000231791"/>
    </source>
</evidence>
<dbReference type="InterPro" id="IPR000182">
    <property type="entry name" value="GNAT_dom"/>
</dbReference>
<reference evidence="1 2" key="1">
    <citation type="submission" date="2017-11" db="EMBL/GenBank/DDBJ databases">
        <title>Complete genome sequence of Streptomyces lavendulae subsp. lavendulae CCM 3239 (formerly 'Streptomyces aureofaciens CCM 3239'), the producer of the angucycline-type antibiotic auricin.</title>
        <authorList>
            <person name="Busche T."/>
            <person name="Novakova R."/>
            <person name="Al'Dilaimi A."/>
            <person name="Homerova D."/>
            <person name="Feckova L."/>
            <person name="Rezuchova B."/>
            <person name="Mingyar E."/>
            <person name="Csolleiova D."/>
            <person name="Bekeova C."/>
            <person name="Winkler A."/>
            <person name="Sevcikova B."/>
            <person name="Kalinowski J."/>
            <person name="Kormanec J."/>
            <person name="Ruckert C."/>
        </authorList>
    </citation>
    <scope>NUCLEOTIDE SEQUENCE [LARGE SCALE GENOMIC DNA]</scope>
    <source>
        <strain evidence="1 2">CCM 3239</strain>
    </source>
</reference>
<dbReference type="GO" id="GO:0016747">
    <property type="term" value="F:acyltransferase activity, transferring groups other than amino-acyl groups"/>
    <property type="evidence" value="ECO:0007669"/>
    <property type="project" value="InterPro"/>
</dbReference>
<dbReference type="Proteomes" id="UP000231791">
    <property type="component" value="Chromosome"/>
</dbReference>
<dbReference type="SUPFAM" id="SSF55729">
    <property type="entry name" value="Acyl-CoA N-acyltransferases (Nat)"/>
    <property type="match status" value="1"/>
</dbReference>
<dbReference type="RefSeq" id="WP_030235604.1">
    <property type="nucleotide sequence ID" value="NZ_CP024985.1"/>
</dbReference>
<dbReference type="GeneID" id="49387762"/>
<sequence length="136" mass="14596">MWSCERVVGSALDVEEVLGLYRASTLAERRPVDDVERFTRMLAGANLVVTARTGEGRLIGIARSVTDGAYATYLSDLAVDAAYQSKGVGRELIRVTGEAAPQATIILLAAPAAVDYYPRVGFTAHHSAWTLDGPEE</sequence>
<dbReference type="InterPro" id="IPR016181">
    <property type="entry name" value="Acyl_CoA_acyltransferase"/>
</dbReference>
<dbReference type="PANTHER" id="PTHR43233:SF1">
    <property type="entry name" value="FAMILY N-ACETYLTRANSFERASE, PUTATIVE (AFU_ORTHOLOGUE AFUA_6G03350)-RELATED"/>
    <property type="match status" value="1"/>
</dbReference>
<dbReference type="OrthoDB" id="4549080at2"/>
<gene>
    <name evidence="1" type="ORF">SLAV_33910</name>
</gene>
<dbReference type="InterPro" id="IPR053144">
    <property type="entry name" value="Acetyltransferase_Butenolide"/>
</dbReference>
<accession>A0A2K8PRV3</accession>
<dbReference type="KEGG" id="slx:SLAV_33910"/>
<protein>
    <submittedName>
        <fullName evidence="1">Acetyltransferase (GNAT) family protein</fullName>
    </submittedName>
</protein>